<feature type="domain" description="Response regulatory" evidence="8">
    <location>
        <begin position="6"/>
        <end position="123"/>
    </location>
</feature>
<keyword evidence="1 5" id="KW-0963">Cytoplasm</keyword>
<dbReference type="SUPFAM" id="SSF52738">
    <property type="entry name" value="Methylesterase CheB, C-terminal domain"/>
    <property type="match status" value="1"/>
</dbReference>
<feature type="active site" evidence="5 6">
    <location>
        <position position="203"/>
    </location>
</feature>
<dbReference type="GO" id="GO:0005737">
    <property type="term" value="C:cytoplasm"/>
    <property type="evidence" value="ECO:0007669"/>
    <property type="project" value="UniProtKB-SubCell"/>
</dbReference>
<dbReference type="SMART" id="SM00448">
    <property type="entry name" value="REC"/>
    <property type="match status" value="1"/>
</dbReference>
<dbReference type="GO" id="GO:0008984">
    <property type="term" value="F:protein-glutamate methylesterase activity"/>
    <property type="evidence" value="ECO:0007669"/>
    <property type="project" value="UniProtKB-UniRule"/>
</dbReference>
<keyword evidence="3 5" id="KW-0378">Hydrolase</keyword>
<evidence type="ECO:0000256" key="4">
    <source>
        <dbReference type="ARBA" id="ARBA00048267"/>
    </source>
</evidence>
<keyword evidence="5 7" id="KW-0597">Phosphoprotein</keyword>
<dbReference type="PANTHER" id="PTHR42872">
    <property type="entry name" value="PROTEIN-GLUTAMATE METHYLESTERASE/PROTEIN-GLUTAMINE GLUTAMINASE"/>
    <property type="match status" value="1"/>
</dbReference>
<evidence type="ECO:0000256" key="3">
    <source>
        <dbReference type="ARBA" id="ARBA00022801"/>
    </source>
</evidence>
<dbReference type="PROSITE" id="PS50110">
    <property type="entry name" value="RESPONSE_REGULATORY"/>
    <property type="match status" value="1"/>
</dbReference>
<dbReference type="Gene3D" id="3.40.50.180">
    <property type="entry name" value="Methylesterase CheB, C-terminal domain"/>
    <property type="match status" value="1"/>
</dbReference>
<reference evidence="10 11" key="1">
    <citation type="submission" date="2019-07" db="EMBL/GenBank/DDBJ databases">
        <title>Insights of Desulfuromonas acetexigens electromicrobiology.</title>
        <authorList>
            <person name="Katuri K."/>
            <person name="Sapireddy V."/>
            <person name="Shaw D.R."/>
            <person name="Saikaly P."/>
        </authorList>
    </citation>
    <scope>NUCLEOTIDE SEQUENCE [LARGE SCALE GENOMIC DNA]</scope>
    <source>
        <strain evidence="10 11">2873</strain>
    </source>
</reference>
<name>A0A550JGK5_9BACT</name>
<organism evidence="10 11">
    <name type="scientific">Trichloromonas acetexigens</name>
    <dbReference type="NCBI Taxonomy" id="38815"/>
    <lineage>
        <taxon>Bacteria</taxon>
        <taxon>Pseudomonadati</taxon>
        <taxon>Thermodesulfobacteriota</taxon>
        <taxon>Desulfuromonadia</taxon>
        <taxon>Desulfuromonadales</taxon>
        <taxon>Trichloromonadaceae</taxon>
        <taxon>Trichloromonas</taxon>
    </lineage>
</organism>
<dbReference type="InterPro" id="IPR000673">
    <property type="entry name" value="Sig_transdc_resp-reg_Me-estase"/>
</dbReference>
<comment type="catalytic activity">
    <reaction evidence="5">
        <text>L-glutaminyl-[protein] + H2O = L-glutamyl-[protein] + NH4(+)</text>
        <dbReference type="Rhea" id="RHEA:16441"/>
        <dbReference type="Rhea" id="RHEA-COMP:10207"/>
        <dbReference type="Rhea" id="RHEA-COMP:10208"/>
        <dbReference type="ChEBI" id="CHEBI:15377"/>
        <dbReference type="ChEBI" id="CHEBI:28938"/>
        <dbReference type="ChEBI" id="CHEBI:29973"/>
        <dbReference type="ChEBI" id="CHEBI:30011"/>
        <dbReference type="EC" id="3.5.1.44"/>
    </reaction>
</comment>
<dbReference type="EC" id="3.1.1.61" evidence="5"/>
<dbReference type="NCBIfam" id="NF001965">
    <property type="entry name" value="PRK00742.1"/>
    <property type="match status" value="1"/>
</dbReference>
<dbReference type="GO" id="GO:0000156">
    <property type="term" value="F:phosphorelay response regulator activity"/>
    <property type="evidence" value="ECO:0007669"/>
    <property type="project" value="InterPro"/>
</dbReference>
<feature type="active site" evidence="5 6">
    <location>
        <position position="177"/>
    </location>
</feature>
<dbReference type="RefSeq" id="WP_092057395.1">
    <property type="nucleotide sequence ID" value="NZ_FOJJ01000034.1"/>
</dbReference>
<dbReference type="AlphaFoldDB" id="A0A550JGK5"/>
<dbReference type="GO" id="GO:0050568">
    <property type="term" value="F:protein-glutamine glutaminase activity"/>
    <property type="evidence" value="ECO:0007669"/>
    <property type="project" value="UniProtKB-UniRule"/>
</dbReference>
<feature type="active site" evidence="5 6">
    <location>
        <position position="299"/>
    </location>
</feature>
<protein>
    <recommendedName>
        <fullName evidence="5">Protein-glutamate methylesterase/protein-glutamine glutaminase</fullName>
        <ecNumber evidence="5">3.1.1.61</ecNumber>
        <ecNumber evidence="5">3.5.1.44</ecNumber>
    </recommendedName>
</protein>
<dbReference type="Pfam" id="PF01339">
    <property type="entry name" value="CheB_methylest"/>
    <property type="match status" value="1"/>
</dbReference>
<accession>A0A550JGK5</accession>
<evidence type="ECO:0000259" key="9">
    <source>
        <dbReference type="PROSITE" id="PS50122"/>
    </source>
</evidence>
<dbReference type="Gene3D" id="3.40.50.2300">
    <property type="match status" value="1"/>
</dbReference>
<dbReference type="CDD" id="cd17541">
    <property type="entry name" value="REC_CheB-like"/>
    <property type="match status" value="1"/>
</dbReference>
<evidence type="ECO:0000259" key="8">
    <source>
        <dbReference type="PROSITE" id="PS50110"/>
    </source>
</evidence>
<comment type="catalytic activity">
    <reaction evidence="4 5">
        <text>[protein]-L-glutamate 5-O-methyl ester + H2O = L-glutamyl-[protein] + methanol + H(+)</text>
        <dbReference type="Rhea" id="RHEA:23236"/>
        <dbReference type="Rhea" id="RHEA-COMP:10208"/>
        <dbReference type="Rhea" id="RHEA-COMP:10311"/>
        <dbReference type="ChEBI" id="CHEBI:15377"/>
        <dbReference type="ChEBI" id="CHEBI:15378"/>
        <dbReference type="ChEBI" id="CHEBI:17790"/>
        <dbReference type="ChEBI" id="CHEBI:29973"/>
        <dbReference type="ChEBI" id="CHEBI:82795"/>
        <dbReference type="EC" id="3.1.1.61"/>
    </reaction>
</comment>
<dbReference type="CDD" id="cd16432">
    <property type="entry name" value="CheB_Rec"/>
    <property type="match status" value="1"/>
</dbReference>
<dbReference type="Proteomes" id="UP000317155">
    <property type="component" value="Unassembled WGS sequence"/>
</dbReference>
<dbReference type="EMBL" id="VJVV01000004">
    <property type="protein sequence ID" value="TRO82344.1"/>
    <property type="molecule type" value="Genomic_DNA"/>
</dbReference>
<keyword evidence="11" id="KW-1185">Reference proteome</keyword>
<dbReference type="HAMAP" id="MF_00099">
    <property type="entry name" value="CheB_chemtxs"/>
    <property type="match status" value="1"/>
</dbReference>
<keyword evidence="2 5" id="KW-0145">Chemotaxis</keyword>
<evidence type="ECO:0000313" key="10">
    <source>
        <dbReference type="EMBL" id="TRO82344.1"/>
    </source>
</evidence>
<dbReference type="PANTHER" id="PTHR42872:SF6">
    <property type="entry name" value="PROTEIN-GLUTAMATE METHYLESTERASE_PROTEIN-GLUTAMINE GLUTAMINASE"/>
    <property type="match status" value="1"/>
</dbReference>
<dbReference type="InterPro" id="IPR011006">
    <property type="entry name" value="CheY-like_superfamily"/>
</dbReference>
<comment type="similarity">
    <text evidence="5">Belongs to the CheB family.</text>
</comment>
<dbReference type="EC" id="3.5.1.44" evidence="5"/>
<comment type="PTM">
    <text evidence="5">Phosphorylated by CheA. Phosphorylation of the N-terminal regulatory domain activates the methylesterase activity.</text>
</comment>
<dbReference type="InterPro" id="IPR008248">
    <property type="entry name" value="CheB-like"/>
</dbReference>
<sequence>MAKKIKVLIVDDSAVVRQTLADILSSDPEIEIMATASDPFVAAERLKEGVPDVITLDVEMPRMDGLTFLRKIMTQHPIPVVMCSSLTGKGSESALKALEYGAVEIIEKPALGTKQFLQEAQVRICDTVKAAASVQVRKLAPASLRAEPKLSADAVLAKPTGKAMIQTTEKVVVVGASTGGTEALRVFLEGLPADTPGIVIVQHMPENFTAAFARRLDGLCRVTVKEAADGDTVVRGRALIAPGNRHTLLKRSGARYYVEVKDGPLVSRHRPSVDVLFRSAARYAGKNAVAAIMTGMGDDGAKGMKEMRDAGARTIAQDEASCVVFGMPKEAIKLGGAEFVMPLEKIAAEILRLSS</sequence>
<dbReference type="SUPFAM" id="SSF52172">
    <property type="entry name" value="CheY-like"/>
    <property type="match status" value="1"/>
</dbReference>
<comment type="subcellular location">
    <subcellularLocation>
        <location evidence="5">Cytoplasm</location>
    </subcellularLocation>
</comment>
<dbReference type="Pfam" id="PF00072">
    <property type="entry name" value="Response_reg"/>
    <property type="match status" value="1"/>
</dbReference>
<comment type="domain">
    <text evidence="5">Contains a C-terminal catalytic domain, and an N-terminal region which modulates catalytic activity.</text>
</comment>
<dbReference type="OrthoDB" id="9793421at2"/>
<dbReference type="InterPro" id="IPR001789">
    <property type="entry name" value="Sig_transdc_resp-reg_receiver"/>
</dbReference>
<feature type="domain" description="CheB-type methylesterase" evidence="9">
    <location>
        <begin position="165"/>
        <end position="355"/>
    </location>
</feature>
<gene>
    <name evidence="5" type="primary">cheB</name>
    <name evidence="10" type="ORF">FL622_07140</name>
</gene>
<evidence type="ECO:0000256" key="6">
    <source>
        <dbReference type="PROSITE-ProRule" id="PRU00050"/>
    </source>
</evidence>
<feature type="modified residue" description="4-aspartylphosphate" evidence="5 7">
    <location>
        <position position="57"/>
    </location>
</feature>
<dbReference type="NCBIfam" id="NF009206">
    <property type="entry name" value="PRK12555.1"/>
    <property type="match status" value="1"/>
</dbReference>
<comment type="function">
    <text evidence="5">Involved in chemotaxis. Part of a chemotaxis signal transduction system that modulates chemotaxis in response to various stimuli. Catalyzes the demethylation of specific methylglutamate residues introduced into the chemoreceptors (methyl-accepting chemotaxis proteins or MCP) by CheR. Also mediates the irreversible deamidation of specific glutamine residues to glutamic acid.</text>
</comment>
<dbReference type="PROSITE" id="PS50122">
    <property type="entry name" value="CHEB"/>
    <property type="match status" value="1"/>
</dbReference>
<evidence type="ECO:0000313" key="11">
    <source>
        <dbReference type="Proteomes" id="UP000317155"/>
    </source>
</evidence>
<comment type="caution">
    <text evidence="10">The sequence shown here is derived from an EMBL/GenBank/DDBJ whole genome shotgun (WGS) entry which is preliminary data.</text>
</comment>
<evidence type="ECO:0000256" key="7">
    <source>
        <dbReference type="PROSITE-ProRule" id="PRU00169"/>
    </source>
</evidence>
<dbReference type="GO" id="GO:0006935">
    <property type="term" value="P:chemotaxis"/>
    <property type="evidence" value="ECO:0007669"/>
    <property type="project" value="UniProtKB-UniRule"/>
</dbReference>
<evidence type="ECO:0000256" key="5">
    <source>
        <dbReference type="HAMAP-Rule" id="MF_00099"/>
    </source>
</evidence>
<dbReference type="InterPro" id="IPR035909">
    <property type="entry name" value="CheB_C"/>
</dbReference>
<evidence type="ECO:0000256" key="1">
    <source>
        <dbReference type="ARBA" id="ARBA00022490"/>
    </source>
</evidence>
<dbReference type="PIRSF" id="PIRSF000876">
    <property type="entry name" value="RR_chemtxs_CheB"/>
    <property type="match status" value="1"/>
</dbReference>
<proteinExistence type="inferred from homology"/>
<evidence type="ECO:0000256" key="2">
    <source>
        <dbReference type="ARBA" id="ARBA00022500"/>
    </source>
</evidence>